<evidence type="ECO:0000313" key="4">
    <source>
        <dbReference type="Proteomes" id="UP001184150"/>
    </source>
</evidence>
<proteinExistence type="predicted"/>
<evidence type="ECO:0000313" key="3">
    <source>
        <dbReference type="EMBL" id="MDR6510797.1"/>
    </source>
</evidence>
<feature type="region of interest" description="Disordered" evidence="1">
    <location>
        <begin position="1"/>
        <end position="26"/>
    </location>
</feature>
<name>A0ABU1ML87_9SPHN</name>
<evidence type="ECO:0000259" key="2">
    <source>
        <dbReference type="Pfam" id="PF07238"/>
    </source>
</evidence>
<reference evidence="3 4" key="1">
    <citation type="submission" date="2023-07" db="EMBL/GenBank/DDBJ databases">
        <title>Sorghum-associated microbial communities from plants grown in Nebraska, USA.</title>
        <authorList>
            <person name="Schachtman D."/>
        </authorList>
    </citation>
    <scope>NUCLEOTIDE SEQUENCE [LARGE SCALE GENOMIC DNA]</scope>
    <source>
        <strain evidence="3 4">DS1027</strain>
    </source>
</reference>
<organism evidence="3 4">
    <name type="scientific">Novosphingobium capsulatum</name>
    <dbReference type="NCBI Taxonomy" id="13688"/>
    <lineage>
        <taxon>Bacteria</taxon>
        <taxon>Pseudomonadati</taxon>
        <taxon>Pseudomonadota</taxon>
        <taxon>Alphaproteobacteria</taxon>
        <taxon>Sphingomonadales</taxon>
        <taxon>Sphingomonadaceae</taxon>
        <taxon>Novosphingobium</taxon>
    </lineage>
</organism>
<protein>
    <recommendedName>
        <fullName evidence="2">PilZ domain-containing protein</fullName>
    </recommendedName>
</protein>
<sequence length="228" mass="25288">MAQRNDLPEEPGQDIAAPSAGADASAGADMRAAPRFTLLIRAAKLIVDGGEFLCILRDASATGVKIRLFTPIPDHQTLAIELGNGDRHAARLVWTTGDHAGLQFLQEIDVQRLIDERDGAYPRRQVRLRLMLDAVLHSGGESVHVQFHDISQQGACIECEKWLMVHELVRLDTGVMPSIYAKVRWRNHPRYGLVFEQTFKLDELARISAPLQLSQALADAARRKGQPD</sequence>
<dbReference type="SUPFAM" id="SSF141371">
    <property type="entry name" value="PilZ domain-like"/>
    <property type="match status" value="2"/>
</dbReference>
<dbReference type="Proteomes" id="UP001184150">
    <property type="component" value="Unassembled WGS sequence"/>
</dbReference>
<dbReference type="Pfam" id="PF07238">
    <property type="entry name" value="PilZ"/>
    <property type="match status" value="2"/>
</dbReference>
<dbReference type="RefSeq" id="WP_309804876.1">
    <property type="nucleotide sequence ID" value="NZ_JAVDRD010000003.1"/>
</dbReference>
<feature type="domain" description="PilZ" evidence="2">
    <location>
        <begin position="31"/>
        <end position="111"/>
    </location>
</feature>
<dbReference type="EMBL" id="JAVDRD010000003">
    <property type="protein sequence ID" value="MDR6510797.1"/>
    <property type="molecule type" value="Genomic_DNA"/>
</dbReference>
<feature type="compositionally biased region" description="Low complexity" evidence="1">
    <location>
        <begin position="16"/>
        <end position="26"/>
    </location>
</feature>
<dbReference type="InterPro" id="IPR009875">
    <property type="entry name" value="PilZ_domain"/>
</dbReference>
<dbReference type="Gene3D" id="2.40.10.220">
    <property type="entry name" value="predicted glycosyltransferase like domains"/>
    <property type="match status" value="1"/>
</dbReference>
<comment type="caution">
    <text evidence="3">The sequence shown here is derived from an EMBL/GenBank/DDBJ whole genome shotgun (WGS) entry which is preliminary data.</text>
</comment>
<feature type="domain" description="PilZ" evidence="2">
    <location>
        <begin position="123"/>
        <end position="198"/>
    </location>
</feature>
<keyword evidence="4" id="KW-1185">Reference proteome</keyword>
<accession>A0ABU1ML87</accession>
<gene>
    <name evidence="3" type="ORF">J2792_001663</name>
</gene>
<evidence type="ECO:0000256" key="1">
    <source>
        <dbReference type="SAM" id="MobiDB-lite"/>
    </source>
</evidence>